<proteinExistence type="predicted"/>
<dbReference type="PROSITE" id="PS50025">
    <property type="entry name" value="LAM_G_DOMAIN"/>
    <property type="match status" value="1"/>
</dbReference>
<evidence type="ECO:0000313" key="4">
    <source>
        <dbReference type="Proteomes" id="UP001237105"/>
    </source>
</evidence>
<gene>
    <name evidence="3" type="ORF">QIT00_37585</name>
</gene>
<evidence type="ECO:0000259" key="2">
    <source>
        <dbReference type="PROSITE" id="PS50025"/>
    </source>
</evidence>
<dbReference type="SUPFAM" id="SSF52266">
    <property type="entry name" value="SGNH hydrolase"/>
    <property type="match status" value="1"/>
</dbReference>
<keyword evidence="1" id="KW-0732">Signal</keyword>
<feature type="signal peptide" evidence="1">
    <location>
        <begin position="1"/>
        <end position="18"/>
    </location>
</feature>
<sequence length="424" mass="45323">MAAGALLSSTAVTGRAVAATAATPVLDHQSETAYNGQTYTDLSARAGAVKDLSAGTILVTFKTTNRAQAMTLLSASDPTNTASNITLSISDGALQFSARNKGVLQQNHMTRTLYDDGQWHTAAVAVSGGRTTFYADGRPVHSVAPGTFFSKISGLTSLNIARNVDSDHPGGEWFFTGSIRRVAVYDQALTERQMATQSVRVDVADFGRISAILNSDTPATWVVTGDSITHGALWTQGWRSYVEHFQERVRWELGKPKNSDFVIDTGVSGSTTSDLTAKFADRVSAFSPRVVSVMLGTNDVATTGIGVAEYRANLLKLISSIRALPGPAIPLLQTPNPVNTGTWPGRAALADCAQTMRDVAKQQDVVLIDHFAHWTNEYGSTPPARLLGDGLHPNERGHLLMAHTMIKGLRVFDPTSRVGSLTIP</sequence>
<evidence type="ECO:0000313" key="3">
    <source>
        <dbReference type="EMBL" id="MDI3424172.1"/>
    </source>
</evidence>
<protein>
    <submittedName>
        <fullName evidence="3">GDSL-type esterase/lipase family protein</fullName>
    </submittedName>
</protein>
<dbReference type="Pfam" id="PF13385">
    <property type="entry name" value="Laminin_G_3"/>
    <property type="match status" value="1"/>
</dbReference>
<organism evidence="3 4">
    <name type="scientific">Streptomyces luteolus</name>
    <dbReference type="NCBI Taxonomy" id="3043615"/>
    <lineage>
        <taxon>Bacteria</taxon>
        <taxon>Bacillati</taxon>
        <taxon>Actinomycetota</taxon>
        <taxon>Actinomycetes</taxon>
        <taxon>Kitasatosporales</taxon>
        <taxon>Streptomycetaceae</taxon>
        <taxon>Streptomyces</taxon>
    </lineage>
</organism>
<dbReference type="InterPro" id="IPR013320">
    <property type="entry name" value="ConA-like_dom_sf"/>
</dbReference>
<dbReference type="PANTHER" id="PTHR30383:SF5">
    <property type="entry name" value="SGNH HYDROLASE-TYPE ESTERASE DOMAIN-CONTAINING PROTEIN"/>
    <property type="match status" value="1"/>
</dbReference>
<dbReference type="Pfam" id="PF13472">
    <property type="entry name" value="Lipase_GDSL_2"/>
    <property type="match status" value="1"/>
</dbReference>
<feature type="chain" id="PRO_5046783301" evidence="1">
    <location>
        <begin position="19"/>
        <end position="424"/>
    </location>
</feature>
<dbReference type="InterPro" id="IPR001791">
    <property type="entry name" value="Laminin_G"/>
</dbReference>
<dbReference type="Proteomes" id="UP001237105">
    <property type="component" value="Unassembled WGS sequence"/>
</dbReference>
<reference evidence="3 4" key="1">
    <citation type="submission" date="2023-05" db="EMBL/GenBank/DDBJ databases">
        <title>Draft genome sequence of Streptomyces sp. B-S-A12 isolated from a cave soil in Thailand.</title>
        <authorList>
            <person name="Chamroensaksri N."/>
            <person name="Muangham S."/>
        </authorList>
    </citation>
    <scope>NUCLEOTIDE SEQUENCE [LARGE SCALE GENOMIC DNA]</scope>
    <source>
        <strain evidence="3 4">B-S-A12</strain>
    </source>
</reference>
<dbReference type="Gene3D" id="3.40.50.1110">
    <property type="entry name" value="SGNH hydrolase"/>
    <property type="match status" value="1"/>
</dbReference>
<dbReference type="InterPro" id="IPR013830">
    <property type="entry name" value="SGNH_hydro"/>
</dbReference>
<dbReference type="SUPFAM" id="SSF49899">
    <property type="entry name" value="Concanavalin A-like lectins/glucanases"/>
    <property type="match status" value="1"/>
</dbReference>
<dbReference type="RefSeq" id="WP_282539997.1">
    <property type="nucleotide sequence ID" value="NZ_JASCIS010000077.1"/>
</dbReference>
<dbReference type="InterPro" id="IPR036514">
    <property type="entry name" value="SGNH_hydro_sf"/>
</dbReference>
<accession>A0ABT6T8F0</accession>
<keyword evidence="4" id="KW-1185">Reference proteome</keyword>
<dbReference type="InterPro" id="IPR051532">
    <property type="entry name" value="Ester_Hydrolysis_Enzymes"/>
</dbReference>
<dbReference type="PANTHER" id="PTHR30383">
    <property type="entry name" value="THIOESTERASE 1/PROTEASE 1/LYSOPHOSPHOLIPASE L1"/>
    <property type="match status" value="1"/>
</dbReference>
<name>A0ABT6T8F0_9ACTN</name>
<feature type="domain" description="Laminin G" evidence="2">
    <location>
        <begin position="29"/>
        <end position="206"/>
    </location>
</feature>
<evidence type="ECO:0000256" key="1">
    <source>
        <dbReference type="SAM" id="SignalP"/>
    </source>
</evidence>
<dbReference type="Gene3D" id="2.60.120.200">
    <property type="match status" value="1"/>
</dbReference>
<dbReference type="EMBL" id="JASCIS010000077">
    <property type="protein sequence ID" value="MDI3424172.1"/>
    <property type="molecule type" value="Genomic_DNA"/>
</dbReference>
<comment type="caution">
    <text evidence="3">The sequence shown here is derived from an EMBL/GenBank/DDBJ whole genome shotgun (WGS) entry which is preliminary data.</text>
</comment>